<name>A0A0J1GH33_9GAMM</name>
<evidence type="ECO:0000313" key="1">
    <source>
        <dbReference type="EMBL" id="KLU99019.1"/>
    </source>
</evidence>
<dbReference type="AlphaFoldDB" id="A0A0J1GH33"/>
<proteinExistence type="predicted"/>
<dbReference type="OrthoDB" id="5829657at2"/>
<protein>
    <submittedName>
        <fullName evidence="1">Uncharacterized protein</fullName>
    </submittedName>
</protein>
<dbReference type="RefSeq" id="WP_047881235.1">
    <property type="nucleotide sequence ID" value="NZ_LDOT01000092.1"/>
</dbReference>
<sequence>MGKVKKPLNPIHQPCPDIFDGVNFDKALTENSLSVVKSLRKRFGFSKDTSSRNGCSDFRYSRPFQVQARRVMMLKGGLL</sequence>
<gene>
    <name evidence="1" type="ORF">ABT56_23065</name>
</gene>
<accession>A0A0J1GH33</accession>
<evidence type="ECO:0000313" key="2">
    <source>
        <dbReference type="Proteomes" id="UP000036097"/>
    </source>
</evidence>
<dbReference type="Proteomes" id="UP000036097">
    <property type="component" value="Unassembled WGS sequence"/>
</dbReference>
<comment type="caution">
    <text evidence="1">The sequence shown here is derived from an EMBL/GenBank/DDBJ whole genome shotgun (WGS) entry which is preliminary data.</text>
</comment>
<dbReference type="EMBL" id="LDOT01000092">
    <property type="protein sequence ID" value="KLU99019.1"/>
    <property type="molecule type" value="Genomic_DNA"/>
</dbReference>
<reference evidence="1 2" key="1">
    <citation type="submission" date="2015-05" db="EMBL/GenBank/DDBJ databases">
        <title>Photobacterium galathea sp. nov.</title>
        <authorList>
            <person name="Machado H."/>
            <person name="Gram L."/>
        </authorList>
    </citation>
    <scope>NUCLEOTIDE SEQUENCE [LARGE SCALE GENOMIC DNA]</scope>
    <source>
        <strain evidence="1 2">CGMCC 1.12159</strain>
    </source>
</reference>
<keyword evidence="2" id="KW-1185">Reference proteome</keyword>
<dbReference type="PATRIC" id="fig|1195763.3.peg.4919"/>
<organism evidence="1 2">
    <name type="scientific">Photobacterium aquae</name>
    <dbReference type="NCBI Taxonomy" id="1195763"/>
    <lineage>
        <taxon>Bacteria</taxon>
        <taxon>Pseudomonadati</taxon>
        <taxon>Pseudomonadota</taxon>
        <taxon>Gammaproteobacteria</taxon>
        <taxon>Vibrionales</taxon>
        <taxon>Vibrionaceae</taxon>
        <taxon>Photobacterium</taxon>
    </lineage>
</organism>